<dbReference type="OrthoDB" id="91853at2157"/>
<dbReference type="RefSeq" id="WP_088858367.1">
    <property type="nucleotide sequence ID" value="NZ_CP014862.1"/>
</dbReference>
<dbReference type="AlphaFoldDB" id="A0A2Z2MC71"/>
<name>A0A2Z2MC71_THEPR</name>
<protein>
    <submittedName>
        <fullName evidence="1">Uncharacterized protein</fullName>
    </submittedName>
</protein>
<gene>
    <name evidence="1" type="ORF">A3L09_07520</name>
</gene>
<evidence type="ECO:0000313" key="2">
    <source>
        <dbReference type="Proteomes" id="UP000250179"/>
    </source>
</evidence>
<dbReference type="GeneID" id="33320253"/>
<sequence length="280" mass="32688">MDVKNPVESAKRLIQRGMLDDAYEFFKILPEDLLNGELEPYVVETAEHFAKTGDIGKALNVAYLLDGEHFEWAVYRAFSAYLWEGKSTERARRALELHYIIPDPEDKVGILRRIAGILGKEEPELARMSLRLGIGWARRINKRADRYDAFEGLYWRAEELEDWESVRRICKLLDDRGRRELVMDVLDLDEGDPVPDCEEFIEIRRNRSEDEDALGILIRVYKEHERELLRSRGVNPYLYKLKARKTEDGVQFYAVRRPITVAVLLYLLDKGRKILTRGSS</sequence>
<accession>A0A2Z2MC71</accession>
<keyword evidence="2" id="KW-1185">Reference proteome</keyword>
<dbReference type="EMBL" id="CP014862">
    <property type="protein sequence ID" value="ASJ03113.1"/>
    <property type="molecule type" value="Genomic_DNA"/>
</dbReference>
<evidence type="ECO:0000313" key="1">
    <source>
        <dbReference type="EMBL" id="ASJ03113.1"/>
    </source>
</evidence>
<proteinExistence type="predicted"/>
<dbReference type="Proteomes" id="UP000250179">
    <property type="component" value="Chromosome"/>
</dbReference>
<reference evidence="1 2" key="1">
    <citation type="submission" date="2016-03" db="EMBL/GenBank/DDBJ databases">
        <title>Complete genome sequence of Thermococcus profundus strain DT5432.</title>
        <authorList>
            <person name="Oger P.M."/>
        </authorList>
    </citation>
    <scope>NUCLEOTIDE SEQUENCE [LARGE SCALE GENOMIC DNA]</scope>
    <source>
        <strain evidence="1 2">DT 5432</strain>
    </source>
</reference>
<organism evidence="1 2">
    <name type="scientific">Thermococcus profundus</name>
    <dbReference type="NCBI Taxonomy" id="49899"/>
    <lineage>
        <taxon>Archaea</taxon>
        <taxon>Methanobacteriati</taxon>
        <taxon>Methanobacteriota</taxon>
        <taxon>Thermococci</taxon>
        <taxon>Thermococcales</taxon>
        <taxon>Thermococcaceae</taxon>
        <taxon>Thermococcus</taxon>
    </lineage>
</organism>
<dbReference type="KEGG" id="tprf:A3L09_07520"/>